<dbReference type="Proteomes" id="UP000289738">
    <property type="component" value="Chromosome B05"/>
</dbReference>
<proteinExistence type="predicted"/>
<organism evidence="2 3">
    <name type="scientific">Arachis hypogaea</name>
    <name type="common">Peanut</name>
    <dbReference type="NCBI Taxonomy" id="3818"/>
    <lineage>
        <taxon>Eukaryota</taxon>
        <taxon>Viridiplantae</taxon>
        <taxon>Streptophyta</taxon>
        <taxon>Embryophyta</taxon>
        <taxon>Tracheophyta</taxon>
        <taxon>Spermatophyta</taxon>
        <taxon>Magnoliopsida</taxon>
        <taxon>eudicotyledons</taxon>
        <taxon>Gunneridae</taxon>
        <taxon>Pentapetalae</taxon>
        <taxon>rosids</taxon>
        <taxon>fabids</taxon>
        <taxon>Fabales</taxon>
        <taxon>Fabaceae</taxon>
        <taxon>Papilionoideae</taxon>
        <taxon>50 kb inversion clade</taxon>
        <taxon>dalbergioids sensu lato</taxon>
        <taxon>Dalbergieae</taxon>
        <taxon>Pterocarpus clade</taxon>
        <taxon>Arachis</taxon>
    </lineage>
</organism>
<feature type="region of interest" description="Disordered" evidence="1">
    <location>
        <begin position="1"/>
        <end position="28"/>
    </location>
</feature>
<comment type="caution">
    <text evidence="2">The sequence shown here is derived from an EMBL/GenBank/DDBJ whole genome shotgun (WGS) entry which is preliminary data.</text>
</comment>
<reference evidence="2 3" key="1">
    <citation type="submission" date="2019-01" db="EMBL/GenBank/DDBJ databases">
        <title>Sequencing of cultivated peanut Arachis hypogaea provides insights into genome evolution and oil improvement.</title>
        <authorList>
            <person name="Chen X."/>
        </authorList>
    </citation>
    <scope>NUCLEOTIDE SEQUENCE [LARGE SCALE GENOMIC DNA]</scope>
    <source>
        <strain evidence="3">cv. Fuhuasheng</strain>
        <tissue evidence="2">Leaves</tissue>
    </source>
</reference>
<name>A0A444Z6U1_ARAHY</name>
<accession>A0A444Z6U1</accession>
<evidence type="ECO:0000313" key="2">
    <source>
        <dbReference type="EMBL" id="RYR09896.1"/>
    </source>
</evidence>
<gene>
    <name evidence="2" type="ORF">Ahy_B05g078328</name>
</gene>
<protein>
    <submittedName>
        <fullName evidence="2">Uncharacterized protein</fullName>
    </submittedName>
</protein>
<dbReference type="EMBL" id="SDMP01000015">
    <property type="protein sequence ID" value="RYR09896.1"/>
    <property type="molecule type" value="Genomic_DNA"/>
</dbReference>
<sequence length="28" mass="3216">MLKDSSEDQELSNMKVRNYDAAESVAQR</sequence>
<evidence type="ECO:0000256" key="1">
    <source>
        <dbReference type="SAM" id="MobiDB-lite"/>
    </source>
</evidence>
<dbReference type="AlphaFoldDB" id="A0A444Z6U1"/>
<evidence type="ECO:0000313" key="3">
    <source>
        <dbReference type="Proteomes" id="UP000289738"/>
    </source>
</evidence>
<keyword evidence="3" id="KW-1185">Reference proteome</keyword>